<organism evidence="1">
    <name type="scientific">freshwater metagenome</name>
    <dbReference type="NCBI Taxonomy" id="449393"/>
    <lineage>
        <taxon>unclassified sequences</taxon>
        <taxon>metagenomes</taxon>
        <taxon>ecological metagenomes</taxon>
    </lineage>
</organism>
<proteinExistence type="predicted"/>
<name>A0A6J7JJP9_9ZZZZ</name>
<gene>
    <name evidence="1" type="ORF">UFOPK3733_01372</name>
</gene>
<evidence type="ECO:0000313" key="1">
    <source>
        <dbReference type="EMBL" id="CAB4942362.1"/>
    </source>
</evidence>
<dbReference type="AlphaFoldDB" id="A0A6J7JJP9"/>
<protein>
    <submittedName>
        <fullName evidence="1">Unannotated protein</fullName>
    </submittedName>
</protein>
<dbReference type="EMBL" id="CAFBNC010000071">
    <property type="protein sequence ID" value="CAB4942362.1"/>
    <property type="molecule type" value="Genomic_DNA"/>
</dbReference>
<reference evidence="1" key="1">
    <citation type="submission" date="2020-05" db="EMBL/GenBank/DDBJ databases">
        <authorList>
            <person name="Chiriac C."/>
            <person name="Salcher M."/>
            <person name="Ghai R."/>
            <person name="Kavagutti S V."/>
        </authorList>
    </citation>
    <scope>NUCLEOTIDE SEQUENCE</scope>
</reference>
<accession>A0A6J7JJP9</accession>
<sequence length="106" mass="11823">MERILAFLSVRVRCIERSGVASRGANQLLVERRHDGARANLVDIGARDKTLEHLTVLAAFDIDGDVVTLAGASFSDLEVRVLASDTLELRIDLVIVDRWRWHSDAQ</sequence>